<dbReference type="AlphaFoldDB" id="A0AAE6TWA6"/>
<proteinExistence type="predicted"/>
<reference evidence="1 2" key="1">
    <citation type="submission" date="2019-10" db="EMBL/GenBank/DDBJ databases">
        <title>Genome sequencing of Lactobacillus fructivorans.</title>
        <authorList>
            <person name="Kim K."/>
        </authorList>
    </citation>
    <scope>NUCLEOTIDE SEQUENCE [LARGE SCALE GENOMIC DNA]</scope>
    <source>
        <strain evidence="1 2">LF543</strain>
    </source>
</reference>
<dbReference type="EMBL" id="CP045562">
    <property type="protein sequence ID" value="QFX92487.1"/>
    <property type="molecule type" value="Genomic_DNA"/>
</dbReference>
<gene>
    <name evidence="1" type="ORF">LF543_02480</name>
</gene>
<evidence type="ECO:0000313" key="1">
    <source>
        <dbReference type="EMBL" id="QFX92487.1"/>
    </source>
</evidence>
<name>A0AAE6TWA6_9LACO</name>
<sequence length="69" mass="8360">MPVKHVLKQIENYQRNVKIELLKRGITQRRLAKILGEDYVEISKAISFYQEPRFKRIRKEIDKYLGIKE</sequence>
<dbReference type="RefSeq" id="WP_010021688.1">
    <property type="nucleotide sequence ID" value="NZ_AZDS01000001.1"/>
</dbReference>
<organism evidence="1 2">
    <name type="scientific">Fructilactobacillus fructivorans</name>
    <dbReference type="NCBI Taxonomy" id="1614"/>
    <lineage>
        <taxon>Bacteria</taxon>
        <taxon>Bacillati</taxon>
        <taxon>Bacillota</taxon>
        <taxon>Bacilli</taxon>
        <taxon>Lactobacillales</taxon>
        <taxon>Lactobacillaceae</taxon>
        <taxon>Fructilactobacillus</taxon>
    </lineage>
</organism>
<dbReference type="Proteomes" id="UP000327194">
    <property type="component" value="Chromosome"/>
</dbReference>
<accession>A0AAE6TWA6</accession>
<dbReference type="KEGG" id="lfv:LF543_02480"/>
<evidence type="ECO:0000313" key="2">
    <source>
        <dbReference type="Proteomes" id="UP000327194"/>
    </source>
</evidence>
<protein>
    <submittedName>
        <fullName evidence="1">Uncharacterized protein</fullName>
    </submittedName>
</protein>